<evidence type="ECO:0000256" key="8">
    <source>
        <dbReference type="ARBA" id="ARBA00022842"/>
    </source>
</evidence>
<evidence type="ECO:0000313" key="15">
    <source>
        <dbReference type="Proteomes" id="UP000240542"/>
    </source>
</evidence>
<dbReference type="GO" id="GO:0046872">
    <property type="term" value="F:metal ion binding"/>
    <property type="evidence" value="ECO:0007669"/>
    <property type="project" value="UniProtKB-KW"/>
</dbReference>
<dbReference type="InterPro" id="IPR015797">
    <property type="entry name" value="NUDIX_hydrolase-like_dom_sf"/>
</dbReference>
<accession>A0A2P8DR23</accession>
<dbReference type="RefSeq" id="WP_106582035.1">
    <property type="nucleotide sequence ID" value="NZ_PYGA01000003.1"/>
</dbReference>
<comment type="catalytic activity">
    <reaction evidence="10">
        <text>8-oxo-dGTP + H2O = 8-oxo-dGMP + diphosphate + H(+)</text>
        <dbReference type="Rhea" id="RHEA:31575"/>
        <dbReference type="ChEBI" id="CHEBI:15377"/>
        <dbReference type="ChEBI" id="CHEBI:15378"/>
        <dbReference type="ChEBI" id="CHEBI:33019"/>
        <dbReference type="ChEBI" id="CHEBI:63224"/>
        <dbReference type="ChEBI" id="CHEBI:77896"/>
        <dbReference type="EC" id="3.6.1.55"/>
    </reaction>
</comment>
<name>A0A2P8DR23_9ACTN</name>
<evidence type="ECO:0000259" key="13">
    <source>
        <dbReference type="PROSITE" id="PS51462"/>
    </source>
</evidence>
<dbReference type="Proteomes" id="UP000240542">
    <property type="component" value="Unassembled WGS sequence"/>
</dbReference>
<evidence type="ECO:0000256" key="9">
    <source>
        <dbReference type="ARBA" id="ARBA00023204"/>
    </source>
</evidence>
<keyword evidence="5" id="KW-0479">Metal-binding</keyword>
<dbReference type="EC" id="3.6.1.55" evidence="11"/>
<reference evidence="14 15" key="1">
    <citation type="submission" date="2018-03" db="EMBL/GenBank/DDBJ databases">
        <title>Genomic Encyclopedia of Archaeal and Bacterial Type Strains, Phase II (KMG-II): from individual species to whole genera.</title>
        <authorList>
            <person name="Goeker M."/>
        </authorList>
    </citation>
    <scope>NUCLEOTIDE SEQUENCE [LARGE SCALE GENOMIC DNA]</scope>
    <source>
        <strain evidence="14 15">DSM 45312</strain>
    </source>
</reference>
<proteinExistence type="inferred from homology"/>
<evidence type="ECO:0000256" key="2">
    <source>
        <dbReference type="ARBA" id="ARBA00005582"/>
    </source>
</evidence>
<dbReference type="PRINTS" id="PR00502">
    <property type="entry name" value="NUDIXFAMILY"/>
</dbReference>
<evidence type="ECO:0000256" key="7">
    <source>
        <dbReference type="ARBA" id="ARBA00022801"/>
    </source>
</evidence>
<comment type="cofactor">
    <cofactor evidence="1">
        <name>Mg(2+)</name>
        <dbReference type="ChEBI" id="CHEBI:18420"/>
    </cofactor>
</comment>
<dbReference type="EMBL" id="PYGA01000003">
    <property type="protein sequence ID" value="PSK99660.1"/>
    <property type="molecule type" value="Genomic_DNA"/>
</dbReference>
<dbReference type="GO" id="GO:0044715">
    <property type="term" value="F:8-oxo-dGDP phosphatase activity"/>
    <property type="evidence" value="ECO:0007669"/>
    <property type="project" value="TreeGrafter"/>
</dbReference>
<dbReference type="PROSITE" id="PS00893">
    <property type="entry name" value="NUDIX_BOX"/>
    <property type="match status" value="1"/>
</dbReference>
<keyword evidence="3" id="KW-0515">Mutator protein</keyword>
<keyword evidence="8" id="KW-0460">Magnesium</keyword>
<sequence length="142" mass="15382">MRTSTPGPPPAPAIDAIAWVHVRDGSLLCVRTRGVDLFYLPGGKREPGESDESAVAREVSEEVGVALRAGTIRPFAVVDEAAHNYPEGTRVRLSCYTADHEGDPVPANEIEEMAWLGSADRDRCAPAVQRILDALHLRGEVR</sequence>
<dbReference type="AlphaFoldDB" id="A0A2P8DR23"/>
<dbReference type="GO" id="GO:0006260">
    <property type="term" value="P:DNA replication"/>
    <property type="evidence" value="ECO:0007669"/>
    <property type="project" value="UniProtKB-KW"/>
</dbReference>
<evidence type="ECO:0000256" key="6">
    <source>
        <dbReference type="ARBA" id="ARBA00022763"/>
    </source>
</evidence>
<dbReference type="GO" id="GO:0008413">
    <property type="term" value="F:8-oxo-7,8-dihydroguanosine triphosphate pyrophosphatase activity"/>
    <property type="evidence" value="ECO:0007669"/>
    <property type="project" value="TreeGrafter"/>
</dbReference>
<evidence type="ECO:0000256" key="10">
    <source>
        <dbReference type="ARBA" id="ARBA00035861"/>
    </source>
</evidence>
<dbReference type="Pfam" id="PF00293">
    <property type="entry name" value="NUDIX"/>
    <property type="match status" value="1"/>
</dbReference>
<protein>
    <recommendedName>
        <fullName evidence="11">8-oxo-dGTP diphosphatase</fullName>
        <ecNumber evidence="11">3.6.1.55</ecNumber>
    </recommendedName>
</protein>
<evidence type="ECO:0000313" key="14">
    <source>
        <dbReference type="EMBL" id="PSK99660.1"/>
    </source>
</evidence>
<gene>
    <name evidence="14" type="ORF">CLV63_103387</name>
</gene>
<organism evidence="14 15">
    <name type="scientific">Murinocardiopsis flavida</name>
    <dbReference type="NCBI Taxonomy" id="645275"/>
    <lineage>
        <taxon>Bacteria</taxon>
        <taxon>Bacillati</taxon>
        <taxon>Actinomycetota</taxon>
        <taxon>Actinomycetes</taxon>
        <taxon>Streptosporangiales</taxon>
        <taxon>Nocardiopsidaceae</taxon>
        <taxon>Murinocardiopsis</taxon>
    </lineage>
</organism>
<dbReference type="GO" id="GO:0035539">
    <property type="term" value="F:8-oxo-7,8-dihydrodeoxyguanosine triphosphate pyrophosphatase activity"/>
    <property type="evidence" value="ECO:0007669"/>
    <property type="project" value="UniProtKB-EC"/>
</dbReference>
<keyword evidence="15" id="KW-1185">Reference proteome</keyword>
<dbReference type="PANTHER" id="PTHR47707">
    <property type="entry name" value="8-OXO-DGTP DIPHOSPHATASE"/>
    <property type="match status" value="1"/>
</dbReference>
<dbReference type="PANTHER" id="PTHR47707:SF1">
    <property type="entry name" value="NUDIX HYDROLASE FAMILY PROTEIN"/>
    <property type="match status" value="1"/>
</dbReference>
<keyword evidence="9" id="KW-0234">DNA repair</keyword>
<evidence type="ECO:0000256" key="12">
    <source>
        <dbReference type="RuleBase" id="RU003476"/>
    </source>
</evidence>
<feature type="domain" description="Nudix hydrolase" evidence="13">
    <location>
        <begin position="9"/>
        <end position="137"/>
    </location>
</feature>
<dbReference type="CDD" id="cd04690">
    <property type="entry name" value="NUDIX_Hydrolase"/>
    <property type="match status" value="1"/>
</dbReference>
<dbReference type="InterPro" id="IPR047127">
    <property type="entry name" value="MutT-like"/>
</dbReference>
<dbReference type="OrthoDB" id="67499at2"/>
<dbReference type="InterPro" id="IPR020084">
    <property type="entry name" value="NUDIX_hydrolase_CS"/>
</dbReference>
<comment type="caution">
    <text evidence="14">The sequence shown here is derived from an EMBL/GenBank/DDBJ whole genome shotgun (WGS) entry which is preliminary data.</text>
</comment>
<keyword evidence="4" id="KW-0235">DNA replication</keyword>
<evidence type="ECO:0000256" key="11">
    <source>
        <dbReference type="ARBA" id="ARBA00038905"/>
    </source>
</evidence>
<dbReference type="PROSITE" id="PS51462">
    <property type="entry name" value="NUDIX"/>
    <property type="match status" value="1"/>
</dbReference>
<evidence type="ECO:0000256" key="5">
    <source>
        <dbReference type="ARBA" id="ARBA00022723"/>
    </source>
</evidence>
<dbReference type="InterPro" id="IPR020476">
    <property type="entry name" value="Nudix_hydrolase"/>
</dbReference>
<comment type="similarity">
    <text evidence="2 12">Belongs to the Nudix hydrolase family.</text>
</comment>
<dbReference type="InterPro" id="IPR000086">
    <property type="entry name" value="NUDIX_hydrolase_dom"/>
</dbReference>
<keyword evidence="6" id="KW-0227">DNA damage</keyword>
<evidence type="ECO:0000256" key="3">
    <source>
        <dbReference type="ARBA" id="ARBA00022457"/>
    </source>
</evidence>
<dbReference type="GO" id="GO:0006281">
    <property type="term" value="P:DNA repair"/>
    <property type="evidence" value="ECO:0007669"/>
    <property type="project" value="UniProtKB-KW"/>
</dbReference>
<keyword evidence="7 12" id="KW-0378">Hydrolase</keyword>
<dbReference type="Gene3D" id="3.90.79.10">
    <property type="entry name" value="Nucleoside Triphosphate Pyrophosphohydrolase"/>
    <property type="match status" value="1"/>
</dbReference>
<dbReference type="GO" id="GO:0044716">
    <property type="term" value="F:8-oxo-GDP phosphatase activity"/>
    <property type="evidence" value="ECO:0007669"/>
    <property type="project" value="TreeGrafter"/>
</dbReference>
<evidence type="ECO:0000256" key="1">
    <source>
        <dbReference type="ARBA" id="ARBA00001946"/>
    </source>
</evidence>
<dbReference type="SUPFAM" id="SSF55811">
    <property type="entry name" value="Nudix"/>
    <property type="match status" value="1"/>
</dbReference>
<evidence type="ECO:0000256" key="4">
    <source>
        <dbReference type="ARBA" id="ARBA00022705"/>
    </source>
</evidence>